<dbReference type="InterPro" id="IPR040086">
    <property type="entry name" value="MJ0683-like"/>
</dbReference>
<dbReference type="EMBL" id="BJYJ01000004">
    <property type="protein sequence ID" value="GEN75467.1"/>
    <property type="molecule type" value="Genomic_DNA"/>
</dbReference>
<evidence type="ECO:0000256" key="2">
    <source>
        <dbReference type="ARBA" id="ARBA00023004"/>
    </source>
</evidence>
<dbReference type="PANTHER" id="PTHR43432:SF3">
    <property type="entry name" value="SLR0285 PROTEIN"/>
    <property type="match status" value="1"/>
</dbReference>
<accession>A0A511YJU6</accession>
<organism evidence="5 6">
    <name type="scientific">Chryseobacterium hagamense</name>
    <dbReference type="NCBI Taxonomy" id="395935"/>
    <lineage>
        <taxon>Bacteria</taxon>
        <taxon>Pseudomonadati</taxon>
        <taxon>Bacteroidota</taxon>
        <taxon>Flavobacteriia</taxon>
        <taxon>Flavobacteriales</taxon>
        <taxon>Weeksellaceae</taxon>
        <taxon>Chryseobacterium group</taxon>
        <taxon>Chryseobacterium</taxon>
    </lineage>
</organism>
<name>A0A511YJU6_9FLAO</name>
<dbReference type="NCBIfam" id="NF033668">
    <property type="entry name" value="rSAM_PA0069"/>
    <property type="match status" value="1"/>
</dbReference>
<dbReference type="Proteomes" id="UP000321863">
    <property type="component" value="Unassembled WGS sequence"/>
</dbReference>
<gene>
    <name evidence="5" type="ORF">CHA01nite_12070</name>
</gene>
<dbReference type="PANTHER" id="PTHR43432">
    <property type="entry name" value="SLR0285 PROTEIN"/>
    <property type="match status" value="1"/>
</dbReference>
<evidence type="ECO:0000313" key="6">
    <source>
        <dbReference type="Proteomes" id="UP000321863"/>
    </source>
</evidence>
<sequence>MMIFRKLPLNFTLVMENRDIIKGQGAQRNIINRFDRYTYEPEEEDFETIKRSFTEVFPKTIVNQIKSEDLPMEYSMNPYQGCEHGCSYCFARPTHEYWGYSAGIDFERKIMVKKNAPQLLEKFFQKRGYRPAPILLSGNTDCYQPAERRFEITRKILQVCLDYRHPVHVLTKNALVLRDLDILKPMAEQSLVSVSLSIPTINEELRRKMEPRTSSAKNKLKAIEILSANKIPVNVMVAPVIPGLNSDEPLSVLKAVSEAGAQSFGYTLVRLNDSVEPVFVNWIEHAFPDRAQKVLNLIRSMRGGKLGEKRYFDRQKGEGNIAEMIHDTFRIGRKKFFDGRDFPKLSTQNFTGTKDQQLRLFD</sequence>
<keyword evidence="2" id="KW-0408">Iron</keyword>
<feature type="domain" description="Radical SAM core" evidence="4">
    <location>
        <begin position="76"/>
        <end position="254"/>
    </location>
</feature>
<dbReference type="InterPro" id="IPR058240">
    <property type="entry name" value="rSAM_sf"/>
</dbReference>
<evidence type="ECO:0000256" key="3">
    <source>
        <dbReference type="ARBA" id="ARBA00023014"/>
    </source>
</evidence>
<dbReference type="AlphaFoldDB" id="A0A511YJU6"/>
<dbReference type="SUPFAM" id="SSF102114">
    <property type="entry name" value="Radical SAM enzymes"/>
    <property type="match status" value="1"/>
</dbReference>
<comment type="caution">
    <text evidence="5">The sequence shown here is derived from an EMBL/GenBank/DDBJ whole genome shotgun (WGS) entry which is preliminary data.</text>
</comment>
<evidence type="ECO:0000256" key="1">
    <source>
        <dbReference type="ARBA" id="ARBA00022723"/>
    </source>
</evidence>
<dbReference type="GO" id="GO:0051536">
    <property type="term" value="F:iron-sulfur cluster binding"/>
    <property type="evidence" value="ECO:0007669"/>
    <property type="project" value="UniProtKB-KW"/>
</dbReference>
<keyword evidence="3" id="KW-0411">Iron-sulfur</keyword>
<reference evidence="5 6" key="1">
    <citation type="submission" date="2019-07" db="EMBL/GenBank/DDBJ databases">
        <title>Whole genome shotgun sequence of Chryseobacterium hagamense NBRC 105253.</title>
        <authorList>
            <person name="Hosoyama A."/>
            <person name="Uohara A."/>
            <person name="Ohji S."/>
            <person name="Ichikawa N."/>
        </authorList>
    </citation>
    <scope>NUCLEOTIDE SEQUENCE [LARGE SCALE GENOMIC DNA]</scope>
    <source>
        <strain evidence="5 6">NBRC 105253</strain>
    </source>
</reference>
<keyword evidence="1" id="KW-0479">Metal-binding</keyword>
<dbReference type="GO" id="GO:0046872">
    <property type="term" value="F:metal ion binding"/>
    <property type="evidence" value="ECO:0007669"/>
    <property type="project" value="UniProtKB-KW"/>
</dbReference>
<dbReference type="SFLD" id="SFLDG01084">
    <property type="entry name" value="Uncharacterised_Radical_SAM_Su"/>
    <property type="match status" value="1"/>
</dbReference>
<keyword evidence="6" id="KW-1185">Reference proteome</keyword>
<evidence type="ECO:0000259" key="4">
    <source>
        <dbReference type="Pfam" id="PF04055"/>
    </source>
</evidence>
<dbReference type="Pfam" id="PF04055">
    <property type="entry name" value="Radical_SAM"/>
    <property type="match status" value="1"/>
</dbReference>
<evidence type="ECO:0000313" key="5">
    <source>
        <dbReference type="EMBL" id="GEN75467.1"/>
    </source>
</evidence>
<dbReference type="SFLD" id="SFLDS00029">
    <property type="entry name" value="Radical_SAM"/>
    <property type="match status" value="1"/>
</dbReference>
<dbReference type="Gene3D" id="3.80.30.30">
    <property type="match status" value="1"/>
</dbReference>
<dbReference type="CDD" id="cd01335">
    <property type="entry name" value="Radical_SAM"/>
    <property type="match status" value="1"/>
</dbReference>
<dbReference type="GO" id="GO:0003824">
    <property type="term" value="F:catalytic activity"/>
    <property type="evidence" value="ECO:0007669"/>
    <property type="project" value="InterPro"/>
</dbReference>
<proteinExistence type="predicted"/>
<protein>
    <submittedName>
        <fullName evidence="5">Radical SAM protein</fullName>
    </submittedName>
</protein>
<dbReference type="InterPro" id="IPR007197">
    <property type="entry name" value="rSAM"/>
</dbReference>